<evidence type="ECO:0000256" key="4">
    <source>
        <dbReference type="ARBA" id="ARBA00022692"/>
    </source>
</evidence>
<dbReference type="GO" id="GO:0016020">
    <property type="term" value="C:membrane"/>
    <property type="evidence" value="ECO:0007669"/>
    <property type="project" value="UniProtKB-SubCell"/>
</dbReference>
<feature type="transmembrane region" description="Helical" evidence="7">
    <location>
        <begin position="99"/>
        <end position="119"/>
    </location>
</feature>
<feature type="transmembrane region" description="Helical" evidence="7">
    <location>
        <begin position="454"/>
        <end position="475"/>
    </location>
</feature>
<feature type="domain" description="Major facilitator superfamily (MFS) profile" evidence="8">
    <location>
        <begin position="29"/>
        <end position="480"/>
    </location>
</feature>
<reference evidence="9 10" key="1">
    <citation type="submission" date="2019-04" db="EMBL/GenBank/DDBJ databases">
        <title>Friends and foes A comparative genomics study of 23 Aspergillus species from section Flavi.</title>
        <authorList>
            <consortium name="DOE Joint Genome Institute"/>
            <person name="Kjaerbolling I."/>
            <person name="Vesth T."/>
            <person name="Frisvad J.C."/>
            <person name="Nybo J.L."/>
            <person name="Theobald S."/>
            <person name="Kildgaard S."/>
            <person name="Isbrandt T."/>
            <person name="Kuo A."/>
            <person name="Sato A."/>
            <person name="Lyhne E.K."/>
            <person name="Kogle M.E."/>
            <person name="Wiebenga A."/>
            <person name="Kun R.S."/>
            <person name="Lubbers R.J."/>
            <person name="Makela M.R."/>
            <person name="Barry K."/>
            <person name="Chovatia M."/>
            <person name="Clum A."/>
            <person name="Daum C."/>
            <person name="Haridas S."/>
            <person name="He G."/>
            <person name="LaButti K."/>
            <person name="Lipzen A."/>
            <person name="Mondo S."/>
            <person name="Riley R."/>
            <person name="Salamov A."/>
            <person name="Simmons B.A."/>
            <person name="Magnuson J.K."/>
            <person name="Henrissat B."/>
            <person name="Mortensen U.H."/>
            <person name="Larsen T.O."/>
            <person name="Devries R.P."/>
            <person name="Grigoriev I.V."/>
            <person name="Machida M."/>
            <person name="Baker S.E."/>
            <person name="Andersen M.R."/>
        </authorList>
    </citation>
    <scope>NUCLEOTIDE SEQUENCE [LARGE SCALE GENOMIC DNA]</scope>
    <source>
        <strain evidence="9 10">CBS 151.66</strain>
    </source>
</reference>
<feature type="transmembrane region" description="Helical" evidence="7">
    <location>
        <begin position="320"/>
        <end position="339"/>
    </location>
</feature>
<dbReference type="OrthoDB" id="5086884at2759"/>
<dbReference type="CDD" id="cd17325">
    <property type="entry name" value="MFS_MdtG_SLC18_like"/>
    <property type="match status" value="1"/>
</dbReference>
<evidence type="ECO:0000256" key="2">
    <source>
        <dbReference type="ARBA" id="ARBA00006829"/>
    </source>
</evidence>
<gene>
    <name evidence="9" type="ORF">BDV29DRAFT_168928</name>
</gene>
<dbReference type="Proteomes" id="UP000326565">
    <property type="component" value="Unassembled WGS sequence"/>
</dbReference>
<protein>
    <submittedName>
        <fullName evidence="9">Major facilitator superfamily domain-containing protein</fullName>
    </submittedName>
</protein>
<dbReference type="PROSITE" id="PS50850">
    <property type="entry name" value="MFS"/>
    <property type="match status" value="1"/>
</dbReference>
<feature type="transmembrane region" description="Helical" evidence="7">
    <location>
        <begin position="427"/>
        <end position="448"/>
    </location>
</feature>
<dbReference type="GO" id="GO:0022857">
    <property type="term" value="F:transmembrane transporter activity"/>
    <property type="evidence" value="ECO:0007669"/>
    <property type="project" value="InterPro"/>
</dbReference>
<dbReference type="AlphaFoldDB" id="A0A5N5XC96"/>
<keyword evidence="5 7" id="KW-1133">Transmembrane helix</keyword>
<organism evidence="9 10">
    <name type="scientific">Aspergillus leporis</name>
    <dbReference type="NCBI Taxonomy" id="41062"/>
    <lineage>
        <taxon>Eukaryota</taxon>
        <taxon>Fungi</taxon>
        <taxon>Dikarya</taxon>
        <taxon>Ascomycota</taxon>
        <taxon>Pezizomycotina</taxon>
        <taxon>Eurotiomycetes</taxon>
        <taxon>Eurotiomycetidae</taxon>
        <taxon>Eurotiales</taxon>
        <taxon>Aspergillaceae</taxon>
        <taxon>Aspergillus</taxon>
        <taxon>Aspergillus subgen. Circumdati</taxon>
    </lineage>
</organism>
<feature type="transmembrane region" description="Helical" evidence="7">
    <location>
        <begin position="125"/>
        <end position="148"/>
    </location>
</feature>
<dbReference type="Gene3D" id="1.20.1250.20">
    <property type="entry name" value="MFS general substrate transporter like domains"/>
    <property type="match status" value="1"/>
</dbReference>
<dbReference type="InterPro" id="IPR001958">
    <property type="entry name" value="Tet-R_TetA/multi-R_MdtG-like"/>
</dbReference>
<evidence type="ECO:0000256" key="6">
    <source>
        <dbReference type="ARBA" id="ARBA00023136"/>
    </source>
</evidence>
<sequence length="487" mass="53196">MYQNDIQESEAPVSSPPWKLEFRSSRKFVISVVSMAVFTDIFIYGMIIPILPVVLQTRVFVPNEQLQQWMSIMLAAFGGALFVGSPIFGYFADRGTSRQIPFIIGLLALGSSTIMFWVARTVLCLVIARVLQGLSAAVVWTVGMALVVDTVGKDQVGAAMGYISMAMTVGTVFGPFIGGIVLNKISYDAVFAIAIALVILDILLRLIMIEQKTASKWINSPITSETDSLLSGSSGDDNATYQAIGQKCPEVSINPRHSICWPDEDGKRRKSSSIPPILRLACSRGVLFCLGATVVDAILWSSFDTVLPLYVMKTFNWSSFWVGICFLPLFAPSFSSPLVGDAVDRYGSRTIAFLGFLLDLPTFFLLRLITHDTTHDQVLLYVFLFMAGIASTLQIVSLMTEVSLVVERQEQETPGIFGSQGGMAQAYGLYNVAWSGGQVLGPLIAGLLSDLGGWVTMVTVFGMMSGITAMVMYFSDTRILNCFRKHT</sequence>
<keyword evidence="3" id="KW-0813">Transport</keyword>
<keyword evidence="10" id="KW-1185">Reference proteome</keyword>
<dbReference type="InterPro" id="IPR011701">
    <property type="entry name" value="MFS"/>
</dbReference>
<feature type="transmembrane region" description="Helical" evidence="7">
    <location>
        <begin position="189"/>
        <end position="208"/>
    </location>
</feature>
<dbReference type="InterPro" id="IPR050930">
    <property type="entry name" value="MFS_Vesicular_Transporter"/>
</dbReference>
<feature type="transmembrane region" description="Helical" evidence="7">
    <location>
        <begin position="160"/>
        <end position="183"/>
    </location>
</feature>
<evidence type="ECO:0000259" key="8">
    <source>
        <dbReference type="PROSITE" id="PS50850"/>
    </source>
</evidence>
<accession>A0A5N5XC96</accession>
<feature type="transmembrane region" description="Helical" evidence="7">
    <location>
        <begin position="28"/>
        <end position="51"/>
    </location>
</feature>
<evidence type="ECO:0000256" key="5">
    <source>
        <dbReference type="ARBA" id="ARBA00022989"/>
    </source>
</evidence>
<feature type="transmembrane region" description="Helical" evidence="7">
    <location>
        <begin position="381"/>
        <end position="406"/>
    </location>
</feature>
<evidence type="ECO:0000256" key="1">
    <source>
        <dbReference type="ARBA" id="ARBA00004141"/>
    </source>
</evidence>
<keyword evidence="4 7" id="KW-0812">Transmembrane</keyword>
<feature type="transmembrane region" description="Helical" evidence="7">
    <location>
        <begin position="71"/>
        <end position="92"/>
    </location>
</feature>
<comment type="subcellular location">
    <subcellularLocation>
        <location evidence="1">Membrane</location>
        <topology evidence="1">Multi-pass membrane protein</topology>
    </subcellularLocation>
</comment>
<comment type="similarity">
    <text evidence="2">Belongs to the major facilitator superfamily. Vesicular transporter family.</text>
</comment>
<dbReference type="EMBL" id="ML732173">
    <property type="protein sequence ID" value="KAB8076992.1"/>
    <property type="molecule type" value="Genomic_DNA"/>
</dbReference>
<dbReference type="PANTHER" id="PTHR23506">
    <property type="entry name" value="GH10249P"/>
    <property type="match status" value="1"/>
</dbReference>
<name>A0A5N5XC96_9EURO</name>
<feature type="transmembrane region" description="Helical" evidence="7">
    <location>
        <begin position="277"/>
        <end position="300"/>
    </location>
</feature>
<dbReference type="InterPro" id="IPR036259">
    <property type="entry name" value="MFS_trans_sf"/>
</dbReference>
<dbReference type="Pfam" id="PF07690">
    <property type="entry name" value="MFS_1"/>
    <property type="match status" value="1"/>
</dbReference>
<proteinExistence type="inferred from homology"/>
<evidence type="ECO:0000313" key="9">
    <source>
        <dbReference type="EMBL" id="KAB8076992.1"/>
    </source>
</evidence>
<dbReference type="PRINTS" id="PR01035">
    <property type="entry name" value="TCRTETA"/>
</dbReference>
<keyword evidence="6 7" id="KW-0472">Membrane</keyword>
<evidence type="ECO:0000256" key="7">
    <source>
        <dbReference type="SAM" id="Phobius"/>
    </source>
</evidence>
<feature type="transmembrane region" description="Helical" evidence="7">
    <location>
        <begin position="351"/>
        <end position="369"/>
    </location>
</feature>
<dbReference type="PANTHER" id="PTHR23506:SF23">
    <property type="entry name" value="GH10249P"/>
    <property type="match status" value="1"/>
</dbReference>
<dbReference type="SUPFAM" id="SSF103473">
    <property type="entry name" value="MFS general substrate transporter"/>
    <property type="match status" value="1"/>
</dbReference>
<evidence type="ECO:0000313" key="10">
    <source>
        <dbReference type="Proteomes" id="UP000326565"/>
    </source>
</evidence>
<dbReference type="InterPro" id="IPR020846">
    <property type="entry name" value="MFS_dom"/>
</dbReference>
<evidence type="ECO:0000256" key="3">
    <source>
        <dbReference type="ARBA" id="ARBA00022448"/>
    </source>
</evidence>